<evidence type="ECO:0000256" key="1">
    <source>
        <dbReference type="ARBA" id="ARBA00022603"/>
    </source>
</evidence>
<comment type="caution">
    <text evidence="3">The sequence shown here is derived from an EMBL/GenBank/DDBJ whole genome shotgun (WGS) entry which is preliminary data.</text>
</comment>
<dbReference type="PANTHER" id="PTHR43619">
    <property type="entry name" value="S-ADENOSYL-L-METHIONINE-DEPENDENT METHYLTRANSFERASE YKTD-RELATED"/>
    <property type="match status" value="1"/>
</dbReference>
<dbReference type="PATRIC" id="fig|1678637.3.peg.862"/>
<accession>A0A0K9XK59</accession>
<evidence type="ECO:0000256" key="2">
    <source>
        <dbReference type="ARBA" id="ARBA00022679"/>
    </source>
</evidence>
<dbReference type="GO" id="GO:0008168">
    <property type="term" value="F:methyltransferase activity"/>
    <property type="evidence" value="ECO:0007669"/>
    <property type="project" value="UniProtKB-KW"/>
</dbReference>
<dbReference type="Pfam" id="PF04072">
    <property type="entry name" value="LCM"/>
    <property type="match status" value="1"/>
</dbReference>
<evidence type="ECO:0000313" key="4">
    <source>
        <dbReference type="Proteomes" id="UP000037288"/>
    </source>
</evidence>
<evidence type="ECO:0000313" key="3">
    <source>
        <dbReference type="EMBL" id="KNB53759.1"/>
    </source>
</evidence>
<protein>
    <submittedName>
        <fullName evidence="3">Polyketide synthase</fullName>
    </submittedName>
</protein>
<reference evidence="4" key="1">
    <citation type="submission" date="2015-07" db="EMBL/GenBank/DDBJ databases">
        <title>Draft genome sequence of Streptomyces sp. CMAA 1322, a bacterium isolated from Caatinga biome, from dry forest semiarid of Brazil.</title>
        <authorList>
            <person name="Santos S.N."/>
            <person name="Gacesa R."/>
            <person name="Taketani R.G."/>
            <person name="Long P.F."/>
            <person name="Melo I.S."/>
        </authorList>
    </citation>
    <scope>NUCLEOTIDE SEQUENCE [LARGE SCALE GENOMIC DNA]</scope>
    <source>
        <strain evidence="4">CMAA 1322</strain>
    </source>
</reference>
<proteinExistence type="predicted"/>
<keyword evidence="4" id="KW-1185">Reference proteome</keyword>
<dbReference type="RefSeq" id="WP_049714488.1">
    <property type="nucleotide sequence ID" value="NZ_LFXA01000002.1"/>
</dbReference>
<gene>
    <name evidence="3" type="ORF">AC230_03930</name>
</gene>
<dbReference type="EMBL" id="LFXA01000002">
    <property type="protein sequence ID" value="KNB53759.1"/>
    <property type="molecule type" value="Genomic_DNA"/>
</dbReference>
<dbReference type="Proteomes" id="UP000037288">
    <property type="component" value="Unassembled WGS sequence"/>
</dbReference>
<dbReference type="InterPro" id="IPR029063">
    <property type="entry name" value="SAM-dependent_MTases_sf"/>
</dbReference>
<dbReference type="SUPFAM" id="SSF53335">
    <property type="entry name" value="S-adenosyl-L-methionine-dependent methyltransferases"/>
    <property type="match status" value="1"/>
</dbReference>
<dbReference type="STRING" id="1678637.AC230_03930"/>
<dbReference type="PIRSF" id="PIRSF028177">
    <property type="entry name" value="Polyketide_synth_Omtfrase_TcmP"/>
    <property type="match status" value="1"/>
</dbReference>
<dbReference type="InterPro" id="IPR007213">
    <property type="entry name" value="Ppm1/Ppm2/Tcmp"/>
</dbReference>
<sequence length="272" mass="30785">MEREKVTLTGAPETMLATLYGRALDSRSPRSLLHDDTAYRTVRRIDYDFAHAGISTANAVQIALRGRQFDDWTEAFTVRHPEATVLHLACGLDSRVHRLAPPPAVRWIDVDHPAVVALRRRLLPAPEGDYRLVGTSVTEDGWLEELPADRPTAVVFEGLSMYLREEEGLRLIRRITGHFPGGELIFDAFGPLGIRAQHLIPAVRNAGATLHWAVDDPRRIEAQREGVQLLEARRAHELGGIDGLSARHRCYAWLLGRTPRVRNAWRIMRFRY</sequence>
<dbReference type="AlphaFoldDB" id="A0A0K9XK59"/>
<keyword evidence="1" id="KW-0489">Methyltransferase</keyword>
<dbReference type="OrthoDB" id="9800233at2"/>
<name>A0A0K9XK59_9ACTN</name>
<dbReference type="InterPro" id="IPR016874">
    <property type="entry name" value="TcmP-like"/>
</dbReference>
<dbReference type="GO" id="GO:0032259">
    <property type="term" value="P:methylation"/>
    <property type="evidence" value="ECO:0007669"/>
    <property type="project" value="UniProtKB-KW"/>
</dbReference>
<dbReference type="Gene3D" id="3.40.50.150">
    <property type="entry name" value="Vaccinia Virus protein VP39"/>
    <property type="match status" value="1"/>
</dbReference>
<organism evidence="3 4">
    <name type="scientific">Streptomyces caatingaensis</name>
    <dbReference type="NCBI Taxonomy" id="1678637"/>
    <lineage>
        <taxon>Bacteria</taxon>
        <taxon>Bacillati</taxon>
        <taxon>Actinomycetota</taxon>
        <taxon>Actinomycetes</taxon>
        <taxon>Kitasatosporales</taxon>
        <taxon>Streptomycetaceae</taxon>
        <taxon>Streptomyces</taxon>
    </lineage>
</organism>
<dbReference type="PANTHER" id="PTHR43619:SF2">
    <property type="entry name" value="S-ADENOSYL-L-METHIONINE-DEPENDENT METHYLTRANSFERASES SUPERFAMILY PROTEIN"/>
    <property type="match status" value="1"/>
</dbReference>
<keyword evidence="2" id="KW-0808">Transferase</keyword>